<dbReference type="InterPro" id="IPR031691">
    <property type="entry name" value="LIAS_N"/>
</dbReference>
<dbReference type="GO" id="GO:0016992">
    <property type="term" value="F:lipoate synthase activity"/>
    <property type="evidence" value="ECO:0007669"/>
    <property type="project" value="UniProtKB-UniRule"/>
</dbReference>
<keyword evidence="9" id="KW-0496">Mitochondrion</keyword>
<dbReference type="SFLD" id="SFLDF00271">
    <property type="entry name" value="lipoyl_synthase"/>
    <property type="match status" value="1"/>
</dbReference>
<dbReference type="InterPro" id="IPR058240">
    <property type="entry name" value="rSAM_sf"/>
</dbReference>
<keyword evidence="6 9" id="KW-0408">Iron</keyword>
<organism evidence="12 13">
    <name type="scientific">Chrysophaeum taylorii</name>
    <dbReference type="NCBI Taxonomy" id="2483200"/>
    <lineage>
        <taxon>Eukaryota</taxon>
        <taxon>Sar</taxon>
        <taxon>Stramenopiles</taxon>
        <taxon>Ochrophyta</taxon>
        <taxon>Pelagophyceae</taxon>
        <taxon>Pelagomonadales</taxon>
        <taxon>Pelagomonadaceae</taxon>
        <taxon>Chrysophaeum</taxon>
    </lineage>
</organism>
<dbReference type="CDD" id="cd01335">
    <property type="entry name" value="Radical_SAM"/>
    <property type="match status" value="1"/>
</dbReference>
<evidence type="ECO:0000313" key="12">
    <source>
        <dbReference type="EMBL" id="KAJ8601997.1"/>
    </source>
</evidence>
<feature type="binding site" evidence="9">
    <location>
        <position position="311"/>
    </location>
    <ligand>
        <name>[4Fe-4S] cluster</name>
        <dbReference type="ChEBI" id="CHEBI:49883"/>
        <label>1</label>
    </ligand>
</feature>
<keyword evidence="5 9" id="KW-0479">Metal-binding</keyword>
<evidence type="ECO:0000313" key="13">
    <source>
        <dbReference type="Proteomes" id="UP001230188"/>
    </source>
</evidence>
<feature type="region of interest" description="Disordered" evidence="10">
    <location>
        <begin position="442"/>
        <end position="523"/>
    </location>
</feature>
<gene>
    <name evidence="12" type="ORF">CTAYLR_002746</name>
</gene>
<dbReference type="HAMAP" id="MF_00206">
    <property type="entry name" value="Lipoyl_synth"/>
    <property type="match status" value="1"/>
</dbReference>
<feature type="region of interest" description="Disordered" evidence="10">
    <location>
        <begin position="535"/>
        <end position="624"/>
    </location>
</feature>
<evidence type="ECO:0000256" key="10">
    <source>
        <dbReference type="SAM" id="MobiDB-lite"/>
    </source>
</evidence>
<feature type="compositionally biased region" description="Low complexity" evidence="10">
    <location>
        <begin position="500"/>
        <end position="512"/>
    </location>
</feature>
<dbReference type="GO" id="GO:0051539">
    <property type="term" value="F:4 iron, 4 sulfur cluster binding"/>
    <property type="evidence" value="ECO:0007669"/>
    <property type="project" value="UniProtKB-UniRule"/>
</dbReference>
<sequence>MLCRRRSHRGVRQLSTRLEELKATLRAEGSSSARPRKPSWLKVNAAGGPNYERLRSTVRDLGLATVCEEARCPNIGECWEGGDSSVATATIMIMGDECTRGCRFCSVKTSRAPKALDPEEPRRVAEAVSKWGLDYVVLTSVDRDDVPDQGASHVAATVRELKNASEDILVEVLAPDFRGEPDLVSTVASSGLDVFAHNLETVERLTPRVRDRRAAYSQSLRVLETAKSLAKLTKTSLMLGLGEADHEVRAALHDCRAAGVDVVTFGQYLRPTKRHLAVADFVTPAKFEAWQHEAEAMGFAYVASGPLVRSSYKAGELFVSNMLRAGGVKHEDTPPKRGPEDIEETAKLASYPRDGRGNGVAVAVLFYNASHTSALASFEALAAALPDCEFLLAPHDGEGEAGRAAFERSPTDAVLPFVELLFGGERVDVVAPADAAAALSTLGFKPGDRPQKSPSDQLWDLSRPSRRATRRKTPPPVRRTTQRFIPSPPRDEGMFSGFGQQQQQPRQQQQQQQPPPPPAFQGFKRALDKFGKDVERSSKAFGRKVEEAATTASQEAEKIGAQVTGGETSRDKLARMYEISTSDEDDLPPEETFKQTQKKKQQPSPAEPDWLKTIKYRPPPDGES</sequence>
<feature type="binding site" evidence="9">
    <location>
        <position position="105"/>
    </location>
    <ligand>
        <name>[4Fe-4S] cluster</name>
        <dbReference type="ChEBI" id="CHEBI:49883"/>
        <label>2</label>
        <note>4Fe-4S-S-AdoMet</note>
    </ligand>
</feature>
<evidence type="ECO:0000256" key="6">
    <source>
        <dbReference type="ARBA" id="ARBA00023004"/>
    </source>
</evidence>
<name>A0AAD7UBQ0_9STRA</name>
<dbReference type="GO" id="GO:0009249">
    <property type="term" value="P:protein lipoylation"/>
    <property type="evidence" value="ECO:0007669"/>
    <property type="project" value="UniProtKB-UniRule"/>
</dbReference>
<keyword evidence="7 9" id="KW-0411">Iron-sulfur</keyword>
<comment type="caution">
    <text evidence="12">The sequence shown here is derived from an EMBL/GenBank/DDBJ whole genome shotgun (WGS) entry which is preliminary data.</text>
</comment>
<keyword evidence="3 9" id="KW-0808">Transferase</keyword>
<evidence type="ECO:0000256" key="5">
    <source>
        <dbReference type="ARBA" id="ARBA00022723"/>
    </source>
</evidence>
<feature type="binding site" evidence="9">
    <location>
        <position position="72"/>
    </location>
    <ligand>
        <name>[4Fe-4S] cluster</name>
        <dbReference type="ChEBI" id="CHEBI:49883"/>
        <label>1</label>
    </ligand>
</feature>
<feature type="compositionally biased region" description="Basic and acidic residues" evidence="10">
    <location>
        <begin position="535"/>
        <end position="547"/>
    </location>
</feature>
<dbReference type="Pfam" id="PF04055">
    <property type="entry name" value="Radical_SAM"/>
    <property type="match status" value="1"/>
</dbReference>
<dbReference type="SFLD" id="SFLDS00029">
    <property type="entry name" value="Radical_SAM"/>
    <property type="match status" value="1"/>
</dbReference>
<dbReference type="GO" id="GO:0046872">
    <property type="term" value="F:metal ion binding"/>
    <property type="evidence" value="ECO:0007669"/>
    <property type="project" value="UniProtKB-KW"/>
</dbReference>
<accession>A0AAD7UBQ0</accession>
<evidence type="ECO:0000256" key="3">
    <source>
        <dbReference type="ARBA" id="ARBA00022679"/>
    </source>
</evidence>
<evidence type="ECO:0000256" key="7">
    <source>
        <dbReference type="ARBA" id="ARBA00023014"/>
    </source>
</evidence>
<dbReference type="InterPro" id="IPR013785">
    <property type="entry name" value="Aldolase_TIM"/>
</dbReference>
<comment type="subcellular location">
    <subcellularLocation>
        <location evidence="1 9">Mitochondrion</location>
    </subcellularLocation>
</comment>
<dbReference type="InterPro" id="IPR003698">
    <property type="entry name" value="Lipoyl_synth"/>
</dbReference>
<evidence type="ECO:0000256" key="1">
    <source>
        <dbReference type="ARBA" id="ARBA00004173"/>
    </source>
</evidence>
<keyword evidence="13" id="KW-1185">Reference proteome</keyword>
<comment type="pathway">
    <text evidence="9">Protein modification; protein lipoylation via endogenous pathway; protein N(6)-(lipoyl)lysine from octanoyl-[acyl-carrier-protein]: step 2/2.</text>
</comment>
<feature type="binding site" evidence="9">
    <location>
        <position position="98"/>
    </location>
    <ligand>
        <name>[4Fe-4S] cluster</name>
        <dbReference type="ChEBI" id="CHEBI:49883"/>
        <label>2</label>
        <note>4Fe-4S-S-AdoMet</note>
    </ligand>
</feature>
<evidence type="ECO:0000256" key="9">
    <source>
        <dbReference type="HAMAP-Rule" id="MF_03123"/>
    </source>
</evidence>
<dbReference type="InterPro" id="IPR006638">
    <property type="entry name" value="Elp3/MiaA/NifB-like_rSAM"/>
</dbReference>
<dbReference type="EMBL" id="JAQMWT010000391">
    <property type="protein sequence ID" value="KAJ8601997.1"/>
    <property type="molecule type" value="Genomic_DNA"/>
</dbReference>
<dbReference type="Pfam" id="PF16881">
    <property type="entry name" value="LIAS_N"/>
    <property type="match status" value="1"/>
</dbReference>
<dbReference type="PROSITE" id="PS51918">
    <property type="entry name" value="RADICAL_SAM"/>
    <property type="match status" value="1"/>
</dbReference>
<evidence type="ECO:0000259" key="11">
    <source>
        <dbReference type="PROSITE" id="PS51918"/>
    </source>
</evidence>
<dbReference type="NCBIfam" id="NF004019">
    <property type="entry name" value="PRK05481.1"/>
    <property type="match status" value="1"/>
</dbReference>
<feature type="compositionally biased region" description="Basic residues" evidence="10">
    <location>
        <begin position="464"/>
        <end position="473"/>
    </location>
</feature>
<dbReference type="SMART" id="SM00729">
    <property type="entry name" value="Elp3"/>
    <property type="match status" value="1"/>
</dbReference>
<dbReference type="EC" id="2.8.1.8" evidence="9"/>
<feature type="binding site" evidence="9">
    <location>
        <position position="78"/>
    </location>
    <ligand>
        <name>[4Fe-4S] cluster</name>
        <dbReference type="ChEBI" id="CHEBI:49883"/>
        <label>1</label>
    </ligand>
</feature>
<dbReference type="AlphaFoldDB" id="A0AAD7UBQ0"/>
<comment type="similarity">
    <text evidence="9">Belongs to the radical SAM superfamily. Lipoyl synthase family.</text>
</comment>
<dbReference type="Gene3D" id="3.20.20.70">
    <property type="entry name" value="Aldolase class I"/>
    <property type="match status" value="1"/>
</dbReference>
<dbReference type="NCBIfam" id="NF009544">
    <property type="entry name" value="PRK12928.1"/>
    <property type="match status" value="1"/>
</dbReference>
<comment type="function">
    <text evidence="9">Catalyzes the radical-mediated insertion of two sulfur atoms into the C-6 and C-8 positions of the octanoyl moiety bound to the lipoyl domains of lipoate-dependent enzymes, thereby converting the octanoylated domains into lipoylated derivatives.</text>
</comment>
<dbReference type="InterPro" id="IPR007197">
    <property type="entry name" value="rSAM"/>
</dbReference>
<dbReference type="Proteomes" id="UP001230188">
    <property type="component" value="Unassembled WGS sequence"/>
</dbReference>
<proteinExistence type="inferred from homology"/>
<dbReference type="GO" id="GO:0005739">
    <property type="term" value="C:mitochondrion"/>
    <property type="evidence" value="ECO:0007669"/>
    <property type="project" value="UniProtKB-SubCell"/>
</dbReference>
<feature type="binding site" evidence="9">
    <location>
        <position position="67"/>
    </location>
    <ligand>
        <name>[4Fe-4S] cluster</name>
        <dbReference type="ChEBI" id="CHEBI:49883"/>
        <label>1</label>
    </ligand>
</feature>
<protein>
    <recommendedName>
        <fullName evidence="9">Lipoyl synthase, mitochondrial</fullName>
        <ecNumber evidence="9">2.8.1.8</ecNumber>
    </recommendedName>
    <alternativeName>
        <fullName evidence="9">Lipoate synthase</fullName>
        <shortName evidence="9">LS</shortName>
        <shortName evidence="9">Lip-syn</shortName>
    </alternativeName>
    <alternativeName>
        <fullName evidence="9">Lipoic acid synthase</fullName>
    </alternativeName>
</protein>
<feature type="domain" description="Radical SAM core" evidence="11">
    <location>
        <begin position="81"/>
        <end position="300"/>
    </location>
</feature>
<reference evidence="12" key="1">
    <citation type="submission" date="2023-01" db="EMBL/GenBank/DDBJ databases">
        <title>Metagenome sequencing of chrysophaentin producing Chrysophaeum taylorii.</title>
        <authorList>
            <person name="Davison J."/>
            <person name="Bewley C."/>
        </authorList>
    </citation>
    <scope>NUCLEOTIDE SEQUENCE</scope>
    <source>
        <strain evidence="12">NIES-1699</strain>
    </source>
</reference>
<evidence type="ECO:0000256" key="2">
    <source>
        <dbReference type="ARBA" id="ARBA00022485"/>
    </source>
</evidence>
<keyword evidence="4 9" id="KW-0949">S-adenosyl-L-methionine</keyword>
<evidence type="ECO:0000256" key="4">
    <source>
        <dbReference type="ARBA" id="ARBA00022691"/>
    </source>
</evidence>
<comment type="cofactor">
    <cofactor evidence="9">
        <name>[4Fe-4S] cluster</name>
        <dbReference type="ChEBI" id="CHEBI:49883"/>
    </cofactor>
    <text evidence="9">Binds 2 [4Fe-4S] clusters per subunit. One cluster is coordinated with 3 cysteines and an exchangeable S-adenosyl-L-methionine.</text>
</comment>
<dbReference type="SFLD" id="SFLDG01058">
    <property type="entry name" value="lipoyl_synthase_like"/>
    <property type="match status" value="1"/>
</dbReference>
<feature type="binding site" evidence="9">
    <location>
        <position position="102"/>
    </location>
    <ligand>
        <name>[4Fe-4S] cluster</name>
        <dbReference type="ChEBI" id="CHEBI:49883"/>
        <label>2</label>
        <note>4Fe-4S-S-AdoMet</note>
    </ligand>
</feature>
<comment type="catalytic activity">
    <reaction evidence="8 9">
        <text>[[Fe-S] cluster scaffold protein carrying a second [4Fe-4S](2+) cluster] + N(6)-octanoyl-L-lysyl-[protein] + 2 oxidized [2Fe-2S]-[ferredoxin] + 2 S-adenosyl-L-methionine + 4 H(+) = [[Fe-S] cluster scaffold protein] + N(6)-[(R)-dihydrolipoyl]-L-lysyl-[protein] + 4 Fe(3+) + 2 hydrogen sulfide + 2 5'-deoxyadenosine + 2 L-methionine + 2 reduced [2Fe-2S]-[ferredoxin]</text>
        <dbReference type="Rhea" id="RHEA:16585"/>
        <dbReference type="Rhea" id="RHEA-COMP:9928"/>
        <dbReference type="Rhea" id="RHEA-COMP:10000"/>
        <dbReference type="Rhea" id="RHEA-COMP:10001"/>
        <dbReference type="Rhea" id="RHEA-COMP:10475"/>
        <dbReference type="Rhea" id="RHEA-COMP:14568"/>
        <dbReference type="Rhea" id="RHEA-COMP:14569"/>
        <dbReference type="ChEBI" id="CHEBI:15378"/>
        <dbReference type="ChEBI" id="CHEBI:17319"/>
        <dbReference type="ChEBI" id="CHEBI:29034"/>
        <dbReference type="ChEBI" id="CHEBI:29919"/>
        <dbReference type="ChEBI" id="CHEBI:33722"/>
        <dbReference type="ChEBI" id="CHEBI:33737"/>
        <dbReference type="ChEBI" id="CHEBI:33738"/>
        <dbReference type="ChEBI" id="CHEBI:57844"/>
        <dbReference type="ChEBI" id="CHEBI:59789"/>
        <dbReference type="ChEBI" id="CHEBI:78809"/>
        <dbReference type="ChEBI" id="CHEBI:83100"/>
        <dbReference type="EC" id="2.8.1.8"/>
    </reaction>
</comment>
<dbReference type="PANTHER" id="PTHR10949:SF0">
    <property type="entry name" value="LIPOYL SYNTHASE, MITOCHONDRIAL"/>
    <property type="match status" value="1"/>
</dbReference>
<evidence type="ECO:0000256" key="8">
    <source>
        <dbReference type="ARBA" id="ARBA00047326"/>
    </source>
</evidence>
<dbReference type="NCBIfam" id="TIGR00510">
    <property type="entry name" value="lipA"/>
    <property type="match status" value="1"/>
</dbReference>
<keyword evidence="2 9" id="KW-0004">4Fe-4S</keyword>
<dbReference type="SUPFAM" id="SSF102114">
    <property type="entry name" value="Radical SAM enzymes"/>
    <property type="match status" value="1"/>
</dbReference>
<dbReference type="PANTHER" id="PTHR10949">
    <property type="entry name" value="LIPOYL SYNTHASE"/>
    <property type="match status" value="1"/>
</dbReference>